<feature type="region of interest" description="Disordered" evidence="1">
    <location>
        <begin position="191"/>
        <end position="241"/>
    </location>
</feature>
<reference evidence="3" key="1">
    <citation type="submission" date="2018-02" db="EMBL/GenBank/DDBJ databases">
        <authorList>
            <person name="Cohen D.B."/>
            <person name="Kent A.D."/>
        </authorList>
    </citation>
    <scope>NUCLEOTIDE SEQUENCE</scope>
</reference>
<dbReference type="InterPro" id="IPR036397">
    <property type="entry name" value="RNaseH_sf"/>
</dbReference>
<feature type="compositionally biased region" description="Polar residues" evidence="1">
    <location>
        <begin position="197"/>
        <end position="212"/>
    </location>
</feature>
<evidence type="ECO:0000259" key="2">
    <source>
        <dbReference type="PROSITE" id="PS50994"/>
    </source>
</evidence>
<feature type="region of interest" description="Disordered" evidence="1">
    <location>
        <begin position="1180"/>
        <end position="1199"/>
    </location>
</feature>
<feature type="compositionally biased region" description="Basic residues" evidence="1">
    <location>
        <begin position="213"/>
        <end position="224"/>
    </location>
</feature>
<protein>
    <recommendedName>
        <fullName evidence="2">Integrase catalytic domain-containing protein</fullName>
    </recommendedName>
</protein>
<evidence type="ECO:0000256" key="1">
    <source>
        <dbReference type="SAM" id="MobiDB-lite"/>
    </source>
</evidence>
<dbReference type="InterPro" id="IPR013103">
    <property type="entry name" value="RVT_2"/>
</dbReference>
<proteinExistence type="predicted"/>
<dbReference type="PROSITE" id="PS50994">
    <property type="entry name" value="INTEGRASE"/>
    <property type="match status" value="1"/>
</dbReference>
<feature type="compositionally biased region" description="Polar residues" evidence="1">
    <location>
        <begin position="557"/>
        <end position="593"/>
    </location>
</feature>
<dbReference type="Pfam" id="PF25597">
    <property type="entry name" value="SH3_retrovirus"/>
    <property type="match status" value="1"/>
</dbReference>
<dbReference type="InterPro" id="IPR001584">
    <property type="entry name" value="Integrase_cat-core"/>
</dbReference>
<dbReference type="AlphaFoldDB" id="A0A2N9F1D2"/>
<dbReference type="SUPFAM" id="SSF53098">
    <property type="entry name" value="Ribonuclease H-like"/>
    <property type="match status" value="1"/>
</dbReference>
<feature type="compositionally biased region" description="Polar residues" evidence="1">
    <location>
        <begin position="523"/>
        <end position="537"/>
    </location>
</feature>
<organism evidence="3">
    <name type="scientific">Fagus sylvatica</name>
    <name type="common">Beechnut</name>
    <dbReference type="NCBI Taxonomy" id="28930"/>
    <lineage>
        <taxon>Eukaryota</taxon>
        <taxon>Viridiplantae</taxon>
        <taxon>Streptophyta</taxon>
        <taxon>Embryophyta</taxon>
        <taxon>Tracheophyta</taxon>
        <taxon>Spermatophyta</taxon>
        <taxon>Magnoliopsida</taxon>
        <taxon>eudicotyledons</taxon>
        <taxon>Gunneridae</taxon>
        <taxon>Pentapetalae</taxon>
        <taxon>rosids</taxon>
        <taxon>fabids</taxon>
        <taxon>Fagales</taxon>
        <taxon>Fagaceae</taxon>
        <taxon>Fagus</taxon>
    </lineage>
</organism>
<dbReference type="Pfam" id="PF14223">
    <property type="entry name" value="Retrotran_gag_2"/>
    <property type="match status" value="1"/>
</dbReference>
<dbReference type="GO" id="GO:0015074">
    <property type="term" value="P:DNA integration"/>
    <property type="evidence" value="ECO:0007669"/>
    <property type="project" value="InterPro"/>
</dbReference>
<dbReference type="InterPro" id="IPR012337">
    <property type="entry name" value="RNaseH-like_sf"/>
</dbReference>
<feature type="compositionally biased region" description="Low complexity" evidence="1">
    <location>
        <begin position="1"/>
        <end position="14"/>
    </location>
</feature>
<feature type="region of interest" description="Disordered" evidence="1">
    <location>
        <begin position="506"/>
        <end position="603"/>
    </location>
</feature>
<feature type="domain" description="Integrase catalytic" evidence="2">
    <location>
        <begin position="329"/>
        <end position="419"/>
    </location>
</feature>
<feature type="compositionally biased region" description="Low complexity" evidence="1">
    <location>
        <begin position="506"/>
        <end position="516"/>
    </location>
</feature>
<feature type="region of interest" description="Disordered" evidence="1">
    <location>
        <begin position="1"/>
        <end position="20"/>
    </location>
</feature>
<accession>A0A2N9F1D2</accession>
<dbReference type="Pfam" id="PF07727">
    <property type="entry name" value="RVT_2"/>
    <property type="match status" value="1"/>
</dbReference>
<dbReference type="InterPro" id="IPR043502">
    <property type="entry name" value="DNA/RNA_pol_sf"/>
</dbReference>
<dbReference type="SUPFAM" id="SSF56672">
    <property type="entry name" value="DNA/RNA polymerases"/>
    <property type="match status" value="1"/>
</dbReference>
<dbReference type="InterPro" id="IPR057670">
    <property type="entry name" value="SH3_retrovirus"/>
</dbReference>
<dbReference type="GO" id="GO:0003676">
    <property type="term" value="F:nucleic acid binding"/>
    <property type="evidence" value="ECO:0007669"/>
    <property type="project" value="InterPro"/>
</dbReference>
<dbReference type="EMBL" id="OIVN01000480">
    <property type="protein sequence ID" value="SPC80915.1"/>
    <property type="molecule type" value="Genomic_DNA"/>
</dbReference>
<dbReference type="Gene3D" id="3.30.420.10">
    <property type="entry name" value="Ribonuclease H-like superfamily/Ribonuclease H"/>
    <property type="match status" value="1"/>
</dbReference>
<evidence type="ECO:0000313" key="3">
    <source>
        <dbReference type="EMBL" id="SPC80915.1"/>
    </source>
</evidence>
<dbReference type="PANTHER" id="PTHR11439:SF450">
    <property type="entry name" value="REVERSE TRANSCRIPTASE TY1_COPIA-TYPE DOMAIN-CONTAINING PROTEIN"/>
    <property type="match status" value="1"/>
</dbReference>
<name>A0A2N9F1D2_FAGSY</name>
<sequence length="1199" mass="134174">MSSSSTTTDSGSSSRTHHYPLLSPSTHLQIKLTKDNYLSWKTAITPYINGNKILHHIDDTLVSSIVGLTSSQAVWTTLEKMFSSQSHAHLMHTRYQLVTLKKGNLSITDFYQKAKQYSDLLASIGQPISDNDLIIHILGGLPTEYDSLVTTVNTRLADFSIDELYGHLLSHELRLEQHAVTPDLGIPTANFAAKLPGNSSRGHQHPASSNRGFHQRNRGRHTASRGRPNGGPPHSVSNGVSHGSRSFCQICLKPGHTAPSYWHRFEQHFQAANSSSSQAYIATTTPVTDQVWYPDTSATNHMTADMHNLNLSTEDYMGHDQVRVGNGQDWGGEYRNLNKFFTSLGISHRLSCPHTHQQNGSVERKHRHIVETGLTLLASSSVPFSYWDEAFLTAAYLINCLPSLITQHKSPIDILYHKSPDYKFLKTFGCACWPHLRPYNSHKLDFRSKRCIFLGYNLNHKGYRCLDPTTNRIYIARNVIFDESVFPFASLSISSNFLHGSNIPHGSTSSHGSNTSKLISIPPVQTLSPQNPSTTIHTPRVPLAVNSHQAKNPAALSHQSENPAAPHQSENPAALSHQSETATHTSASISSLNPDPPSIQPNVTLQAFDHDTAPSQHPMITHSRVNISKPKQLFPGLIKYPLSKALMAVHETLLHEPSCFTEASKLPQWRSTMNTEFTALPNNGTWSLVPSKPHVNLVGCKWVFRVKRHADGSIERYKARLISKGFHQQPGIDYSETFSPVIKPITIRTVLSLVVASHWDIRQLDVTNAFLHGVLSEDVYMTQPPGFVHPSFPNHMCKLHKAIYGLKQAPRAWFSHLSQRLLALGFHGSKSDTSLFIHNSGTDLIFFLIYVDDIIVTRNNKTSIARLIEALQVDFALKDLRPLHFFLGVQAYTTEAGLFLSQRRYISDLLKKTNMHEAKPVSSPMSSSTVLSKFGGTALSDPSTYRSVVGSLQYLSLTRPDLTFAVNQVCQYMSHPTDDHWSAVKRILRYLKHTIYHGLLLHHTTTFSLQAFSDADWASCPNDRHSTTGYYIYLGRNLISWSSRKQRTVSRSSTKSEYRAIAHASTEILWLQSLLTELGMKSTIPPVLWCDNIGATYLTANPLFHARTKHIEIDVHFVRDLVSTKALSIRFISSKDQVADTFTKPLPTTKFNVLRDTLNVRELPLRLRGPIKTTSLDKLQVPDKQQKPTMITEDKSPNS</sequence>
<dbReference type="PANTHER" id="PTHR11439">
    <property type="entry name" value="GAG-POL-RELATED RETROTRANSPOSON"/>
    <property type="match status" value="1"/>
</dbReference>
<gene>
    <name evidence="3" type="ORF">FSB_LOCUS8797</name>
</gene>
<dbReference type="CDD" id="cd09272">
    <property type="entry name" value="RNase_HI_RT_Ty1"/>
    <property type="match status" value="1"/>
</dbReference>